<dbReference type="Proteomes" id="UP000585721">
    <property type="component" value="Unassembled WGS sequence"/>
</dbReference>
<feature type="transmembrane region" description="Helical" evidence="1">
    <location>
        <begin position="70"/>
        <end position="92"/>
    </location>
</feature>
<keyword evidence="3" id="KW-1185">Reference proteome</keyword>
<feature type="transmembrane region" description="Helical" evidence="1">
    <location>
        <begin position="6"/>
        <end position="21"/>
    </location>
</feature>
<reference evidence="2 3" key="1">
    <citation type="submission" date="2020-08" db="EMBL/GenBank/DDBJ databases">
        <title>Genomic Encyclopedia of Type Strains, Phase IV (KMG-IV): sequencing the most valuable type-strain genomes for metagenomic binning, comparative biology and taxonomic classification.</title>
        <authorList>
            <person name="Goeker M."/>
        </authorList>
    </citation>
    <scope>NUCLEOTIDE SEQUENCE [LARGE SCALE GENOMIC DNA]</scope>
    <source>
        <strain evidence="2 3">DSM 22975</strain>
    </source>
</reference>
<keyword evidence="1" id="KW-0812">Transmembrane</keyword>
<accession>A0A841GKY9</accession>
<dbReference type="EMBL" id="JACHGR010000001">
    <property type="protein sequence ID" value="MBB6054163.1"/>
    <property type="molecule type" value="Genomic_DNA"/>
</dbReference>
<keyword evidence="1" id="KW-0472">Membrane</keyword>
<gene>
    <name evidence="2" type="ORF">HNR75_000028</name>
</gene>
<keyword evidence="1" id="KW-1133">Transmembrane helix</keyword>
<protein>
    <submittedName>
        <fullName evidence="2">Uncharacterized protein</fullName>
    </submittedName>
</protein>
<organism evidence="2 3">
    <name type="scientific">Tolumonas osonensis</name>
    <dbReference type="NCBI Taxonomy" id="675874"/>
    <lineage>
        <taxon>Bacteria</taxon>
        <taxon>Pseudomonadati</taxon>
        <taxon>Pseudomonadota</taxon>
        <taxon>Gammaproteobacteria</taxon>
        <taxon>Aeromonadales</taxon>
        <taxon>Aeromonadaceae</taxon>
        <taxon>Tolumonas</taxon>
    </lineage>
</organism>
<comment type="caution">
    <text evidence="2">The sequence shown here is derived from an EMBL/GenBank/DDBJ whole genome shotgun (WGS) entry which is preliminary data.</text>
</comment>
<evidence type="ECO:0000256" key="1">
    <source>
        <dbReference type="SAM" id="Phobius"/>
    </source>
</evidence>
<evidence type="ECO:0000313" key="3">
    <source>
        <dbReference type="Proteomes" id="UP000585721"/>
    </source>
</evidence>
<sequence>MVLLSYIFITVWFCFWVGLMYNQPHRSQKQKIIWIAGWSFAALAVNQLINRGVIHLLPKVQDPMQHAYEVMYLFSASALITGLILLFGLLLFRRSA</sequence>
<dbReference type="RefSeq" id="WP_188024992.1">
    <property type="nucleotide sequence ID" value="NZ_JACHGR010000001.1"/>
</dbReference>
<dbReference type="AlphaFoldDB" id="A0A841GKY9"/>
<proteinExistence type="predicted"/>
<evidence type="ECO:0000313" key="2">
    <source>
        <dbReference type="EMBL" id="MBB6054163.1"/>
    </source>
</evidence>
<name>A0A841GKY9_9GAMM</name>
<feature type="transmembrane region" description="Helical" evidence="1">
    <location>
        <begin position="33"/>
        <end position="50"/>
    </location>
</feature>